<comment type="caution">
    <text evidence="3">The sequence shown here is derived from an EMBL/GenBank/DDBJ whole genome shotgun (WGS) entry which is preliminary data.</text>
</comment>
<evidence type="ECO:0000313" key="4">
    <source>
        <dbReference type="Proteomes" id="UP000033999"/>
    </source>
</evidence>
<sequence>MINKMIITNSLGSNYTGEDIKLSLSLLFQPWRWKRGKEVRLLENEIATPRRGGLPPEADRRNDVSVRLFYKGRQAIGEALKILKIGQGDEVIVQAFTCVAVVQPILEAGARPIYVDVASRSLNPPLSSIKAAVTPKTKAAILQHNLGVVNPENIEIVEWCRQKSITVIQDLAHTLGAKGLMSSRANGVSREIQRQRSRSVASGDLDSSTAERNISPSAKVYVPALGMTSDNIFILSFSQDKVVDGVSGGALITTTTYKTTNYSNHLNDWSNFNWEIFRSLVYPLLTKLIRQTYNSGVGKIIHFIAKNIGLLPSPVMAPNSVLPMPNALAALALGQFQRIDNIVTHRRKISLLYNELLISELKIISKKDILAGANLRYPIWVDNRDELEDQLKNHGYYLVDHWYDAPVSPEWVDPENVKYQPGSCPNAEELSHHIFNLPTHVNINSYQVKNLISIINNIETGQKRPGLF</sequence>
<dbReference type="InterPro" id="IPR000653">
    <property type="entry name" value="DegT/StrS_aminotransferase"/>
</dbReference>
<dbReference type="GO" id="GO:0008483">
    <property type="term" value="F:transaminase activity"/>
    <property type="evidence" value="ECO:0007669"/>
    <property type="project" value="UniProtKB-KW"/>
</dbReference>
<evidence type="ECO:0000256" key="2">
    <source>
        <dbReference type="SAM" id="MobiDB-lite"/>
    </source>
</evidence>
<evidence type="ECO:0000313" key="3">
    <source>
        <dbReference type="EMBL" id="KKU06590.1"/>
    </source>
</evidence>
<dbReference type="GO" id="GO:0000271">
    <property type="term" value="P:polysaccharide biosynthetic process"/>
    <property type="evidence" value="ECO:0007669"/>
    <property type="project" value="TreeGrafter"/>
</dbReference>
<dbReference type="PANTHER" id="PTHR30244">
    <property type="entry name" value="TRANSAMINASE"/>
    <property type="match status" value="1"/>
</dbReference>
<accession>A0A0G1QD84</accession>
<feature type="region of interest" description="Disordered" evidence="2">
    <location>
        <begin position="186"/>
        <end position="210"/>
    </location>
</feature>
<reference evidence="3 4" key="1">
    <citation type="journal article" date="2015" name="Nature">
        <title>rRNA introns, odd ribosomes, and small enigmatic genomes across a large radiation of phyla.</title>
        <authorList>
            <person name="Brown C.T."/>
            <person name="Hug L.A."/>
            <person name="Thomas B.C."/>
            <person name="Sharon I."/>
            <person name="Castelle C.J."/>
            <person name="Singh A."/>
            <person name="Wilkins M.J."/>
            <person name="Williams K.H."/>
            <person name="Banfield J.F."/>
        </authorList>
    </citation>
    <scope>NUCLEOTIDE SEQUENCE [LARGE SCALE GENOMIC DNA]</scope>
</reference>
<dbReference type="Gene3D" id="3.90.1150.10">
    <property type="entry name" value="Aspartate Aminotransferase, domain 1"/>
    <property type="match status" value="1"/>
</dbReference>
<protein>
    <submittedName>
        <fullName evidence="3">DegT/DnrJ/EryC1/StrS aminotransferase</fullName>
    </submittedName>
</protein>
<dbReference type="SUPFAM" id="SSF53383">
    <property type="entry name" value="PLP-dependent transferases"/>
    <property type="match status" value="1"/>
</dbReference>
<keyword evidence="3" id="KW-0808">Transferase</keyword>
<organism evidence="3 4">
    <name type="scientific">Candidatus Magasanikbacteria bacterium GW2011_GWA2_45_39</name>
    <dbReference type="NCBI Taxonomy" id="1619041"/>
    <lineage>
        <taxon>Bacteria</taxon>
        <taxon>Candidatus Magasanikiibacteriota</taxon>
    </lineage>
</organism>
<keyword evidence="3" id="KW-0032">Aminotransferase</keyword>
<evidence type="ECO:0000256" key="1">
    <source>
        <dbReference type="RuleBase" id="RU004508"/>
    </source>
</evidence>
<gene>
    <name evidence="3" type="ORF">UX10_C0028G0018</name>
</gene>
<dbReference type="AlphaFoldDB" id="A0A0G1QD84"/>
<proteinExistence type="inferred from homology"/>
<dbReference type="InterPro" id="IPR015422">
    <property type="entry name" value="PyrdxlP-dep_Trfase_small"/>
</dbReference>
<dbReference type="GO" id="GO:0030170">
    <property type="term" value="F:pyridoxal phosphate binding"/>
    <property type="evidence" value="ECO:0007669"/>
    <property type="project" value="TreeGrafter"/>
</dbReference>
<dbReference type="Pfam" id="PF01041">
    <property type="entry name" value="DegT_DnrJ_EryC1"/>
    <property type="match status" value="2"/>
</dbReference>
<dbReference type="Proteomes" id="UP000033999">
    <property type="component" value="Unassembled WGS sequence"/>
</dbReference>
<comment type="similarity">
    <text evidence="1">Belongs to the DegT/DnrJ/EryC1 family.</text>
</comment>
<dbReference type="PANTHER" id="PTHR30244:SF34">
    <property type="entry name" value="DTDP-4-AMINO-4,6-DIDEOXYGALACTOSE TRANSAMINASE"/>
    <property type="match status" value="1"/>
</dbReference>
<dbReference type="EMBL" id="LCKX01000028">
    <property type="protein sequence ID" value="KKU06590.1"/>
    <property type="molecule type" value="Genomic_DNA"/>
</dbReference>
<dbReference type="InterPro" id="IPR015421">
    <property type="entry name" value="PyrdxlP-dep_Trfase_major"/>
</dbReference>
<keyword evidence="1" id="KW-0663">Pyridoxal phosphate</keyword>
<dbReference type="InterPro" id="IPR015424">
    <property type="entry name" value="PyrdxlP-dep_Trfase"/>
</dbReference>
<name>A0A0G1QD84_9BACT</name>
<dbReference type="Gene3D" id="3.40.640.10">
    <property type="entry name" value="Type I PLP-dependent aspartate aminotransferase-like (Major domain)"/>
    <property type="match status" value="1"/>
</dbReference>